<accession>A0A4R8FDR2</accession>
<gene>
    <name evidence="1" type="ORF">DFO67_13515</name>
</gene>
<reference evidence="1 2" key="1">
    <citation type="submission" date="2019-03" db="EMBL/GenBank/DDBJ databases">
        <title>Freshwater and sediment microbial communities from various areas in North America, analyzing microbe dynamics in response to fracking.</title>
        <authorList>
            <person name="Lamendella R."/>
        </authorList>
    </citation>
    <scope>NUCLEOTIDE SEQUENCE [LARGE SCALE GENOMIC DNA]</scope>
    <source>
        <strain evidence="1 2">6_TX</strain>
    </source>
</reference>
<evidence type="ECO:0000313" key="1">
    <source>
        <dbReference type="EMBL" id="TDX21605.1"/>
    </source>
</evidence>
<dbReference type="EMBL" id="SOEC01000035">
    <property type="protein sequence ID" value="TDX21605.1"/>
    <property type="molecule type" value="Genomic_DNA"/>
</dbReference>
<evidence type="ECO:0000313" key="2">
    <source>
        <dbReference type="Proteomes" id="UP000294489"/>
    </source>
</evidence>
<proteinExistence type="predicted"/>
<protein>
    <submittedName>
        <fullName evidence="1">Uncharacterized protein</fullName>
    </submittedName>
</protein>
<comment type="caution">
    <text evidence="1">The sequence shown here is derived from an EMBL/GenBank/DDBJ whole genome shotgun (WGS) entry which is preliminary data.</text>
</comment>
<name>A0A4R8FDR2_9GAMM</name>
<dbReference type="Proteomes" id="UP000294489">
    <property type="component" value="Unassembled WGS sequence"/>
</dbReference>
<dbReference type="AlphaFoldDB" id="A0A4R8FDR2"/>
<sequence>MADQVYAVSPRDLYGGDIMAGKMYSVTKDDGDLFSITDDSGCELRCRWEEGGCAHLDYDGQWQRVEDEQQ</sequence>
<organism evidence="1 2">
    <name type="scientific">Modicisalibacter xianhensis</name>
    <dbReference type="NCBI Taxonomy" id="442341"/>
    <lineage>
        <taxon>Bacteria</taxon>
        <taxon>Pseudomonadati</taxon>
        <taxon>Pseudomonadota</taxon>
        <taxon>Gammaproteobacteria</taxon>
        <taxon>Oceanospirillales</taxon>
        <taxon>Halomonadaceae</taxon>
        <taxon>Modicisalibacter</taxon>
    </lineage>
</organism>